<comment type="caution">
    <text evidence="2">The sequence shown here is derived from an EMBL/GenBank/DDBJ whole genome shotgun (WGS) entry which is preliminary data.</text>
</comment>
<feature type="region of interest" description="Disordered" evidence="1">
    <location>
        <begin position="54"/>
        <end position="89"/>
    </location>
</feature>
<sequence length="141" mass="16284">MRYVKKDHAKELSNRKHDLFKSLNNLRLVSLTPEISNDKKHFIKIINSSKVIEKSLSPSSRYSQIKPPHIHVGHKSKESPDELENDNSPTNFTAKFHGFSIKKLLCESFKSPKVNKSFEFKRKTSLFTPSSNKSMMQSHRA</sequence>
<dbReference type="Proteomes" id="UP000187209">
    <property type="component" value="Unassembled WGS sequence"/>
</dbReference>
<feature type="compositionally biased region" description="Polar residues" evidence="1">
    <location>
        <begin position="54"/>
        <end position="63"/>
    </location>
</feature>
<evidence type="ECO:0000313" key="2">
    <source>
        <dbReference type="EMBL" id="OMJ90160.1"/>
    </source>
</evidence>
<name>A0A1R2CMJ1_9CILI</name>
<reference evidence="2 3" key="1">
    <citation type="submission" date="2016-11" db="EMBL/GenBank/DDBJ databases">
        <title>The macronuclear genome of Stentor coeruleus: a giant cell with tiny introns.</title>
        <authorList>
            <person name="Slabodnick M."/>
            <person name="Ruby J.G."/>
            <person name="Reiff S.B."/>
            <person name="Swart E.C."/>
            <person name="Gosai S."/>
            <person name="Prabakaran S."/>
            <person name="Witkowska E."/>
            <person name="Larue G.E."/>
            <person name="Fisher S."/>
            <person name="Freeman R.M."/>
            <person name="Gunawardena J."/>
            <person name="Chu W."/>
            <person name="Stover N.A."/>
            <person name="Gregory B.D."/>
            <person name="Nowacki M."/>
            <person name="Derisi J."/>
            <person name="Roy S.W."/>
            <person name="Marshall W.F."/>
            <person name="Sood P."/>
        </authorList>
    </citation>
    <scope>NUCLEOTIDE SEQUENCE [LARGE SCALE GENOMIC DNA]</scope>
    <source>
        <strain evidence="2">WM001</strain>
    </source>
</reference>
<dbReference type="AlphaFoldDB" id="A0A1R2CMJ1"/>
<keyword evidence="3" id="KW-1185">Reference proteome</keyword>
<organism evidence="2 3">
    <name type="scientific">Stentor coeruleus</name>
    <dbReference type="NCBI Taxonomy" id="5963"/>
    <lineage>
        <taxon>Eukaryota</taxon>
        <taxon>Sar</taxon>
        <taxon>Alveolata</taxon>
        <taxon>Ciliophora</taxon>
        <taxon>Postciliodesmatophora</taxon>
        <taxon>Heterotrichea</taxon>
        <taxon>Heterotrichida</taxon>
        <taxon>Stentoridae</taxon>
        <taxon>Stentor</taxon>
    </lineage>
</organism>
<proteinExistence type="predicted"/>
<evidence type="ECO:0000256" key="1">
    <source>
        <dbReference type="SAM" id="MobiDB-lite"/>
    </source>
</evidence>
<evidence type="ECO:0000313" key="3">
    <source>
        <dbReference type="Proteomes" id="UP000187209"/>
    </source>
</evidence>
<dbReference type="EMBL" id="MPUH01000109">
    <property type="protein sequence ID" value="OMJ90160.1"/>
    <property type="molecule type" value="Genomic_DNA"/>
</dbReference>
<accession>A0A1R2CMJ1</accession>
<gene>
    <name evidence="2" type="ORF">SteCoe_7555</name>
</gene>
<protein>
    <submittedName>
        <fullName evidence="2">Uncharacterized protein</fullName>
    </submittedName>
</protein>